<evidence type="ECO:0000256" key="14">
    <source>
        <dbReference type="ARBA" id="ARBA00073539"/>
    </source>
</evidence>
<evidence type="ECO:0000256" key="12">
    <source>
        <dbReference type="ARBA" id="ARBA00023134"/>
    </source>
</evidence>
<dbReference type="GO" id="GO:0005829">
    <property type="term" value="C:cytosol"/>
    <property type="evidence" value="ECO:0007669"/>
    <property type="project" value="UniProtKB-SubCell"/>
</dbReference>
<protein>
    <recommendedName>
        <fullName evidence="14">GTPase IMAP family member 8</fullName>
    </recommendedName>
    <alternativeName>
        <fullName evidence="15">Immune-associated nucleotide-binding protein 9</fullName>
    </alternativeName>
</protein>
<gene>
    <name evidence="19" type="ORF">AGOR_G00173210</name>
</gene>
<dbReference type="PANTHER" id="PTHR10903">
    <property type="entry name" value="GTPASE, IMAP FAMILY MEMBER-RELATED"/>
    <property type="match status" value="1"/>
</dbReference>
<feature type="compositionally biased region" description="Polar residues" evidence="17">
    <location>
        <begin position="395"/>
        <end position="404"/>
    </location>
</feature>
<dbReference type="PROSITE" id="PS51720">
    <property type="entry name" value="G_AIG1"/>
    <property type="match status" value="1"/>
</dbReference>
<feature type="domain" description="AIG1-type G" evidence="18">
    <location>
        <begin position="9"/>
        <end position="208"/>
    </location>
</feature>
<evidence type="ECO:0000256" key="6">
    <source>
        <dbReference type="ARBA" id="ARBA00022490"/>
    </source>
</evidence>
<keyword evidence="9" id="KW-0256">Endoplasmic reticulum</keyword>
<dbReference type="GO" id="GO:0005783">
    <property type="term" value="C:endoplasmic reticulum"/>
    <property type="evidence" value="ECO:0007669"/>
    <property type="project" value="UniProtKB-SubCell"/>
</dbReference>
<evidence type="ECO:0000256" key="8">
    <source>
        <dbReference type="ARBA" id="ARBA00022741"/>
    </source>
</evidence>
<feature type="region of interest" description="Disordered" evidence="17">
    <location>
        <begin position="317"/>
        <end position="353"/>
    </location>
</feature>
<keyword evidence="6" id="KW-0963">Cytoplasm</keyword>
<dbReference type="GO" id="GO:0005739">
    <property type="term" value="C:mitochondrion"/>
    <property type="evidence" value="ECO:0007669"/>
    <property type="project" value="UniProtKB-SubCell"/>
</dbReference>
<sequence>MPGEQVETPTELRIVLLGEEWSGKTSAGNTILGREAFDSFTDTKRHAWGGGVVAGRSILVVDMPGWDPLSPQDTPRRIQQMAMSSANMCSPGPHAFLLAFPINRDPMWSQKVAHRLQAVLSEDIWRHTVLLFTKGDLLGKGSSIEQFIEDGGEALQLLLEKVQNRYCVLRNNDRADGRQVSQLLDEVEKMVRGNHRRHFNCQGPLDHTETYEMMLRQMVEMENTYSDRLREKEVEIERLWKVIDELEENTYAGTRKRNGEKNELLGLRQEVKKSNEDHFKQGKEEEIVARENMRNENEGEDQQCTVVEDVEQVAKCDLQEGTNEEARNRQEEVKQSEVEDNVSAEQQTVDSRGKTFHLISGQHQTSDDGALDDTAMVLIPQNAEPQENGLELTSGEPSANQVPQRSKENDEKNHKRNNAVEQEENGESTEDRPMVEEKTTEETEECGPPVRRVRSESMKKFLNLSMSTDSDGDQGNAAPEIQKEVEILEQQRHPEEEEFLNPQIRFPGNMLWCVGVWSLLTESRINFSLISKAKQLLLA</sequence>
<evidence type="ECO:0000313" key="19">
    <source>
        <dbReference type="EMBL" id="KAI1888869.1"/>
    </source>
</evidence>
<dbReference type="InterPro" id="IPR045058">
    <property type="entry name" value="GIMA/IAN/Toc"/>
</dbReference>
<comment type="similarity">
    <text evidence="5">Belongs to the TRAFAC class TrmE-Era-EngA-EngB-Septin-like GTPase superfamily. AIG1/Toc34/Toc159-like paraseptin GTPase family. IAN subfamily.</text>
</comment>
<evidence type="ECO:0000256" key="9">
    <source>
        <dbReference type="ARBA" id="ARBA00022824"/>
    </source>
</evidence>
<dbReference type="GO" id="GO:0005794">
    <property type="term" value="C:Golgi apparatus"/>
    <property type="evidence" value="ECO:0007669"/>
    <property type="project" value="UniProtKB-SubCell"/>
</dbReference>
<dbReference type="EMBL" id="JAERUA010000016">
    <property type="protein sequence ID" value="KAI1888869.1"/>
    <property type="molecule type" value="Genomic_DNA"/>
</dbReference>
<keyword evidence="8" id="KW-0547">Nucleotide-binding</keyword>
<evidence type="ECO:0000256" key="17">
    <source>
        <dbReference type="SAM" id="MobiDB-lite"/>
    </source>
</evidence>
<reference evidence="19" key="1">
    <citation type="submission" date="2021-01" db="EMBL/GenBank/DDBJ databases">
        <authorList>
            <person name="Zahm M."/>
            <person name="Roques C."/>
            <person name="Cabau C."/>
            <person name="Klopp C."/>
            <person name="Donnadieu C."/>
            <person name="Jouanno E."/>
            <person name="Lampietro C."/>
            <person name="Louis A."/>
            <person name="Herpin A."/>
            <person name="Echchiki A."/>
            <person name="Berthelot C."/>
            <person name="Parey E."/>
            <person name="Roest-Crollius H."/>
            <person name="Braasch I."/>
            <person name="Postlethwait J."/>
            <person name="Bobe J."/>
            <person name="Montfort J."/>
            <person name="Bouchez O."/>
            <person name="Begum T."/>
            <person name="Mejri S."/>
            <person name="Adams A."/>
            <person name="Chen W.-J."/>
            <person name="Guiguen Y."/>
        </authorList>
    </citation>
    <scope>NUCLEOTIDE SEQUENCE</scope>
    <source>
        <tissue evidence="19">Blood</tissue>
    </source>
</reference>
<feature type="region of interest" description="Disordered" evidence="17">
    <location>
        <begin position="386"/>
        <end position="450"/>
    </location>
</feature>
<evidence type="ECO:0000256" key="10">
    <source>
        <dbReference type="ARBA" id="ARBA00023034"/>
    </source>
</evidence>
<dbReference type="InterPro" id="IPR006703">
    <property type="entry name" value="G_AIG1"/>
</dbReference>
<evidence type="ECO:0000313" key="20">
    <source>
        <dbReference type="Proteomes" id="UP000829720"/>
    </source>
</evidence>
<dbReference type="InterPro" id="IPR027417">
    <property type="entry name" value="P-loop_NTPase"/>
</dbReference>
<evidence type="ECO:0000256" key="2">
    <source>
        <dbReference type="ARBA" id="ARBA00004240"/>
    </source>
</evidence>
<dbReference type="Pfam" id="PF04548">
    <property type="entry name" value="AIG1"/>
    <property type="match status" value="1"/>
</dbReference>
<keyword evidence="11" id="KW-0496">Mitochondrion</keyword>
<dbReference type="Proteomes" id="UP000829720">
    <property type="component" value="Unassembled WGS sequence"/>
</dbReference>
<feature type="compositionally biased region" description="Basic and acidic residues" evidence="17">
    <location>
        <begin position="429"/>
        <end position="441"/>
    </location>
</feature>
<keyword evidence="7" id="KW-0677">Repeat</keyword>
<evidence type="ECO:0000256" key="13">
    <source>
        <dbReference type="ARBA" id="ARBA00056809"/>
    </source>
</evidence>
<feature type="coiled-coil region" evidence="16">
    <location>
        <begin position="229"/>
        <end position="277"/>
    </location>
</feature>
<evidence type="ECO:0000256" key="4">
    <source>
        <dbReference type="ARBA" id="ARBA00004555"/>
    </source>
</evidence>
<evidence type="ECO:0000256" key="7">
    <source>
        <dbReference type="ARBA" id="ARBA00022737"/>
    </source>
</evidence>
<keyword evidence="20" id="KW-1185">Reference proteome</keyword>
<dbReference type="FunFam" id="3.40.50.300:FF:000536">
    <property type="entry name" value="GTPase IMAP family member 8"/>
    <property type="match status" value="1"/>
</dbReference>
<dbReference type="OrthoDB" id="8954335at2759"/>
<dbReference type="PANTHER" id="PTHR10903:SF107">
    <property type="entry name" value="GTPASE IMAP FAMILY MEMBER 4-LIKE-RELATED"/>
    <property type="match status" value="1"/>
</dbReference>
<proteinExistence type="inferred from homology"/>
<comment type="function">
    <text evidence="13">Exerts an anti-apoptotic effect in the immune system and is involved in responses to infections.</text>
</comment>
<organism evidence="19 20">
    <name type="scientific">Albula goreensis</name>
    <dbReference type="NCBI Taxonomy" id="1534307"/>
    <lineage>
        <taxon>Eukaryota</taxon>
        <taxon>Metazoa</taxon>
        <taxon>Chordata</taxon>
        <taxon>Craniata</taxon>
        <taxon>Vertebrata</taxon>
        <taxon>Euteleostomi</taxon>
        <taxon>Actinopterygii</taxon>
        <taxon>Neopterygii</taxon>
        <taxon>Teleostei</taxon>
        <taxon>Albuliformes</taxon>
        <taxon>Albulidae</taxon>
        <taxon>Albula</taxon>
    </lineage>
</organism>
<evidence type="ECO:0000256" key="16">
    <source>
        <dbReference type="SAM" id="Coils"/>
    </source>
</evidence>
<evidence type="ECO:0000256" key="15">
    <source>
        <dbReference type="ARBA" id="ARBA00077278"/>
    </source>
</evidence>
<name>A0A8T3CU49_9TELE</name>
<evidence type="ECO:0000256" key="11">
    <source>
        <dbReference type="ARBA" id="ARBA00023128"/>
    </source>
</evidence>
<dbReference type="Gene3D" id="3.40.50.300">
    <property type="entry name" value="P-loop containing nucleotide triphosphate hydrolases"/>
    <property type="match status" value="1"/>
</dbReference>
<evidence type="ECO:0000256" key="5">
    <source>
        <dbReference type="ARBA" id="ARBA00008535"/>
    </source>
</evidence>
<feature type="compositionally biased region" description="Basic and acidic residues" evidence="17">
    <location>
        <begin position="317"/>
        <end position="337"/>
    </location>
</feature>
<comment type="subcellular location">
    <subcellularLocation>
        <location evidence="3">Cytoplasm</location>
        <location evidence="3">Cytosol</location>
    </subcellularLocation>
    <subcellularLocation>
        <location evidence="2">Endoplasmic reticulum</location>
    </subcellularLocation>
    <subcellularLocation>
        <location evidence="4">Golgi apparatus</location>
    </subcellularLocation>
    <subcellularLocation>
        <location evidence="1">Mitochondrion</location>
    </subcellularLocation>
</comment>
<evidence type="ECO:0000259" key="18">
    <source>
        <dbReference type="PROSITE" id="PS51720"/>
    </source>
</evidence>
<evidence type="ECO:0000256" key="3">
    <source>
        <dbReference type="ARBA" id="ARBA00004514"/>
    </source>
</evidence>
<dbReference type="SUPFAM" id="SSF52540">
    <property type="entry name" value="P-loop containing nucleoside triphosphate hydrolases"/>
    <property type="match status" value="1"/>
</dbReference>
<comment type="caution">
    <text evidence="19">The sequence shown here is derived from an EMBL/GenBank/DDBJ whole genome shotgun (WGS) entry which is preliminary data.</text>
</comment>
<dbReference type="GO" id="GO:0005525">
    <property type="term" value="F:GTP binding"/>
    <property type="evidence" value="ECO:0007669"/>
    <property type="project" value="UniProtKB-KW"/>
</dbReference>
<keyword evidence="12" id="KW-0342">GTP-binding</keyword>
<evidence type="ECO:0000256" key="1">
    <source>
        <dbReference type="ARBA" id="ARBA00004173"/>
    </source>
</evidence>
<dbReference type="AlphaFoldDB" id="A0A8T3CU49"/>
<keyword evidence="10" id="KW-0333">Golgi apparatus</keyword>
<keyword evidence="16" id="KW-0175">Coiled coil</keyword>
<accession>A0A8T3CU49</accession>